<dbReference type="Pfam" id="PF00128">
    <property type="entry name" value="Alpha-amylase"/>
    <property type="match status" value="1"/>
</dbReference>
<comment type="catalytic activity">
    <reaction evidence="1 12">
        <text>Endohydrolysis of (1-&gt;4)-alpha-D-glucosidic linkages in polysaccharides containing three or more (1-&gt;4)-alpha-linked D-glucose units.</text>
        <dbReference type="EC" id="3.2.1.1"/>
    </reaction>
</comment>
<dbReference type="EC" id="3.2.1.1" evidence="4 12"/>
<gene>
    <name evidence="15" type="ORF">HOP59_16430</name>
</gene>
<protein>
    <recommendedName>
        <fullName evidence="5 12">Alpha-amylase</fullName>
        <ecNumber evidence="4 12">3.2.1.1</ecNumber>
    </recommendedName>
</protein>
<dbReference type="InterPro" id="IPR006048">
    <property type="entry name" value="A-amylase/branching_C"/>
</dbReference>
<accession>A0ABS9AVR6</accession>
<evidence type="ECO:0000256" key="6">
    <source>
        <dbReference type="ARBA" id="ARBA00022723"/>
    </source>
</evidence>
<dbReference type="Pfam" id="PF02806">
    <property type="entry name" value="Alpha-amylase_C"/>
    <property type="match status" value="1"/>
</dbReference>
<sequence>MGALGLGALGAATALPTQQAHAGTFVHLFEWKWTDVAQECENFLAPKGFSAVQVSPPQEHIQGDTWWTRYQPVSYQLHSRSGDANEFADMVQRCNAVGVDIYVDAVINHMAAAGDGTSTAGSSYDSGSLDYPDYSSNDFHPHCDIEPEDYRNDAWRVRHCRLVGLPDLNTSDDYVQSTLSGYLNHLTSLGVKGIRVDAAKHMAPSDISGILSRVNYPLYVFQEVIDLGGEAVSADEYTGISDVTEFRYSASIGDVFKNQRLANLSNFGEAWGFLSSQNAVVFTDNHDNQRGHGAGGDNILTYQDGSLYNLANVFMLAWPYGYPKVMSSFSFTDSEHGPPAQPVYQNGSAQCGGAWVCEHRWSSIANMVEFRTVTAGTEVTGWWDNGNNQIAFNRGSEGFVAINREGGSLSRTFDTTLPDGDYRNIAGDGSCVSVQGGQVALNVPSMVAAALHVGALCNGDGNGNDDPPSDENVSVTFTCANGTTELGQSVYVTGSNQALGNWSPAEALKLEPVNYPTWSGTFNMPENANIEWKCIKRSETEPESMLEWQPGNNNLLETGQTGSTVSTSGSF</sequence>
<proteinExistence type="inferred from homology"/>
<dbReference type="PANTHER" id="PTHR43447">
    <property type="entry name" value="ALPHA-AMYLASE"/>
    <property type="match status" value="1"/>
</dbReference>
<dbReference type="CDD" id="cd11317">
    <property type="entry name" value="AmyAc_bac_euk_AmyA"/>
    <property type="match status" value="1"/>
</dbReference>
<evidence type="ECO:0000313" key="15">
    <source>
        <dbReference type="EMBL" id="MCE8025717.1"/>
    </source>
</evidence>
<feature type="domain" description="CBM20" evidence="14">
    <location>
        <begin position="467"/>
        <end position="571"/>
    </location>
</feature>
<dbReference type="InterPro" id="IPR017853">
    <property type="entry name" value="GH"/>
</dbReference>
<dbReference type="InterPro" id="IPR013784">
    <property type="entry name" value="Carb-bd-like_fold"/>
</dbReference>
<evidence type="ECO:0000259" key="14">
    <source>
        <dbReference type="PROSITE" id="PS51166"/>
    </source>
</evidence>
<dbReference type="SMART" id="SM01065">
    <property type="entry name" value="CBM_2"/>
    <property type="match status" value="1"/>
</dbReference>
<evidence type="ECO:0000256" key="1">
    <source>
        <dbReference type="ARBA" id="ARBA00000548"/>
    </source>
</evidence>
<evidence type="ECO:0000256" key="2">
    <source>
        <dbReference type="ARBA" id="ARBA00001913"/>
    </source>
</evidence>
<dbReference type="Gene3D" id="2.60.40.10">
    <property type="entry name" value="Immunoglobulins"/>
    <property type="match status" value="1"/>
</dbReference>
<dbReference type="Proteomes" id="UP001320272">
    <property type="component" value="Unassembled WGS sequence"/>
</dbReference>
<keyword evidence="8" id="KW-0106">Calcium</keyword>
<dbReference type="EMBL" id="JABFTV010000008">
    <property type="protein sequence ID" value="MCE8025717.1"/>
    <property type="molecule type" value="Genomic_DNA"/>
</dbReference>
<evidence type="ECO:0000256" key="13">
    <source>
        <dbReference type="SAM" id="MobiDB-lite"/>
    </source>
</evidence>
<dbReference type="PROSITE" id="PS51166">
    <property type="entry name" value="CBM20"/>
    <property type="match status" value="1"/>
</dbReference>
<evidence type="ECO:0000256" key="11">
    <source>
        <dbReference type="RuleBase" id="RU003615"/>
    </source>
</evidence>
<name>A0ABS9AVR6_9GAMM</name>
<keyword evidence="9 12" id="KW-0119">Carbohydrate metabolism</keyword>
<dbReference type="SUPFAM" id="SSF51445">
    <property type="entry name" value="(Trans)glycosidases"/>
    <property type="match status" value="1"/>
</dbReference>
<dbReference type="InterPro" id="IPR006046">
    <property type="entry name" value="Alpha_amylase"/>
</dbReference>
<dbReference type="Gene3D" id="2.60.40.1180">
    <property type="entry name" value="Golgi alpha-mannosidase II"/>
    <property type="match status" value="1"/>
</dbReference>
<dbReference type="Pfam" id="PF00686">
    <property type="entry name" value="CBM_20"/>
    <property type="match status" value="1"/>
</dbReference>
<evidence type="ECO:0000256" key="10">
    <source>
        <dbReference type="ARBA" id="ARBA00023295"/>
    </source>
</evidence>
<comment type="cofactor">
    <cofactor evidence="2">
        <name>Ca(2+)</name>
        <dbReference type="ChEBI" id="CHEBI:29108"/>
    </cofactor>
</comment>
<evidence type="ECO:0000256" key="5">
    <source>
        <dbReference type="ARBA" id="ARBA00017303"/>
    </source>
</evidence>
<evidence type="ECO:0000256" key="12">
    <source>
        <dbReference type="RuleBase" id="RU361134"/>
    </source>
</evidence>
<dbReference type="Gene3D" id="3.20.20.80">
    <property type="entry name" value="Glycosidases"/>
    <property type="match status" value="1"/>
</dbReference>
<keyword evidence="6" id="KW-0479">Metal-binding</keyword>
<dbReference type="SUPFAM" id="SSF51011">
    <property type="entry name" value="Glycosyl hydrolase domain"/>
    <property type="match status" value="1"/>
</dbReference>
<dbReference type="InterPro" id="IPR006047">
    <property type="entry name" value="GH13_cat_dom"/>
</dbReference>
<evidence type="ECO:0000256" key="4">
    <source>
        <dbReference type="ARBA" id="ARBA00012595"/>
    </source>
</evidence>
<evidence type="ECO:0000256" key="7">
    <source>
        <dbReference type="ARBA" id="ARBA00022801"/>
    </source>
</evidence>
<evidence type="ECO:0000256" key="8">
    <source>
        <dbReference type="ARBA" id="ARBA00022837"/>
    </source>
</evidence>
<dbReference type="InterPro" id="IPR013783">
    <property type="entry name" value="Ig-like_fold"/>
</dbReference>
<comment type="caution">
    <text evidence="15">The sequence shown here is derived from an EMBL/GenBank/DDBJ whole genome shotgun (WGS) entry which is preliminary data.</text>
</comment>
<organism evidence="15 16">
    <name type="scientific">Billgrantia aerodenitrificans</name>
    <dbReference type="NCBI Taxonomy" id="2733483"/>
    <lineage>
        <taxon>Bacteria</taxon>
        <taxon>Pseudomonadati</taxon>
        <taxon>Pseudomonadota</taxon>
        <taxon>Gammaproteobacteria</taxon>
        <taxon>Oceanospirillales</taxon>
        <taxon>Halomonadaceae</taxon>
        <taxon>Billgrantia</taxon>
    </lineage>
</organism>
<reference evidence="15 16" key="1">
    <citation type="journal article" date="2021" name="Front. Microbiol.">
        <title>Aerobic Denitrification and Heterotrophic Sulfur Oxidation in the Genus Halomonas Revealed by Six Novel Species Characterizations and Genome-Based Analysis.</title>
        <authorList>
            <person name="Wang L."/>
            <person name="Shao Z."/>
        </authorList>
    </citation>
    <scope>NUCLEOTIDE SEQUENCE [LARGE SCALE GENOMIC DNA]</scope>
    <source>
        <strain evidence="15 16">MCCC 1A11058</strain>
    </source>
</reference>
<keyword evidence="7 12" id="KW-0378">Hydrolase</keyword>
<evidence type="ECO:0000256" key="9">
    <source>
        <dbReference type="ARBA" id="ARBA00023277"/>
    </source>
</evidence>
<dbReference type="InterPro" id="IPR013780">
    <property type="entry name" value="Glyco_hydro_b"/>
</dbReference>
<dbReference type="SMART" id="SM00642">
    <property type="entry name" value="Aamy"/>
    <property type="match status" value="1"/>
</dbReference>
<dbReference type="SUPFAM" id="SSF49452">
    <property type="entry name" value="Starch-binding domain-like"/>
    <property type="match status" value="1"/>
</dbReference>
<feature type="region of interest" description="Disordered" evidence="13">
    <location>
        <begin position="551"/>
        <end position="571"/>
    </location>
</feature>
<dbReference type="InterPro" id="IPR031319">
    <property type="entry name" value="A-amylase_C"/>
</dbReference>
<dbReference type="SMART" id="SM00632">
    <property type="entry name" value="Aamy_C"/>
    <property type="match status" value="1"/>
</dbReference>
<dbReference type="PRINTS" id="PR00110">
    <property type="entry name" value="ALPHAAMYLASE"/>
</dbReference>
<evidence type="ECO:0000256" key="3">
    <source>
        <dbReference type="ARBA" id="ARBA00008061"/>
    </source>
</evidence>
<evidence type="ECO:0000313" key="16">
    <source>
        <dbReference type="Proteomes" id="UP001320272"/>
    </source>
</evidence>
<keyword evidence="16" id="KW-1185">Reference proteome</keyword>
<dbReference type="InterPro" id="IPR002044">
    <property type="entry name" value="CBM20"/>
</dbReference>
<keyword evidence="10 12" id="KW-0326">Glycosidase</keyword>
<comment type="similarity">
    <text evidence="3 11">Belongs to the glycosyl hydrolase 13 family.</text>
</comment>
<feature type="compositionally biased region" description="Low complexity" evidence="13">
    <location>
        <begin position="558"/>
        <end position="571"/>
    </location>
</feature>